<proteinExistence type="predicted"/>
<keyword evidence="1" id="KW-1133">Transmembrane helix</keyword>
<gene>
    <name evidence="2" type="ORF">HFQ381_LOCUS6360</name>
</gene>
<keyword evidence="1" id="KW-0812">Transmembrane</keyword>
<feature type="transmembrane region" description="Helical" evidence="1">
    <location>
        <begin position="124"/>
        <end position="143"/>
    </location>
</feature>
<keyword evidence="1" id="KW-0472">Membrane</keyword>
<evidence type="ECO:0000256" key="1">
    <source>
        <dbReference type="SAM" id="Phobius"/>
    </source>
</evidence>
<evidence type="ECO:0000313" key="3">
    <source>
        <dbReference type="Proteomes" id="UP000663851"/>
    </source>
</evidence>
<reference evidence="2" key="1">
    <citation type="submission" date="2021-02" db="EMBL/GenBank/DDBJ databases">
        <authorList>
            <person name="Nowell W R."/>
        </authorList>
    </citation>
    <scope>NUCLEOTIDE SEQUENCE</scope>
</reference>
<comment type="caution">
    <text evidence="2">The sequence shown here is derived from an EMBL/GenBank/DDBJ whole genome shotgun (WGS) entry which is preliminary data.</text>
</comment>
<dbReference type="Proteomes" id="UP000663851">
    <property type="component" value="Unassembled WGS sequence"/>
</dbReference>
<accession>A0A820A2U8</accession>
<sequence length="163" mass="19116">MQTLLPRILTEEFGIPLHLLQHYVLYSILVGHPLINILAHPKMLPHENRGHRNVTPLTHSMVPMKAISYFSIGIIRNLRQSRFVRIFQVNKYLARQVRRMLIPQLIANKNDPLRAAVENRVVTIIRLLFYLNCAGSFYIYIIMPSEIRCELKKIFFQQNTIDP</sequence>
<organism evidence="2 3">
    <name type="scientific">Rotaria socialis</name>
    <dbReference type="NCBI Taxonomy" id="392032"/>
    <lineage>
        <taxon>Eukaryota</taxon>
        <taxon>Metazoa</taxon>
        <taxon>Spiralia</taxon>
        <taxon>Gnathifera</taxon>
        <taxon>Rotifera</taxon>
        <taxon>Eurotatoria</taxon>
        <taxon>Bdelloidea</taxon>
        <taxon>Philodinida</taxon>
        <taxon>Philodinidae</taxon>
        <taxon>Rotaria</taxon>
    </lineage>
</organism>
<evidence type="ECO:0000313" key="2">
    <source>
        <dbReference type="EMBL" id="CAF4183149.1"/>
    </source>
</evidence>
<dbReference type="EMBL" id="CAJOBO010000285">
    <property type="protein sequence ID" value="CAF4183149.1"/>
    <property type="molecule type" value="Genomic_DNA"/>
</dbReference>
<protein>
    <submittedName>
        <fullName evidence="2">Uncharacterized protein</fullName>
    </submittedName>
</protein>
<name>A0A820A2U8_9BILA</name>
<dbReference type="AlphaFoldDB" id="A0A820A2U8"/>